<evidence type="ECO:0000256" key="1">
    <source>
        <dbReference type="SAM" id="Phobius"/>
    </source>
</evidence>
<keyword evidence="1" id="KW-0472">Membrane</keyword>
<proteinExistence type="predicted"/>
<accession>A0A6B0TS34</accession>
<feature type="transmembrane region" description="Helical" evidence="1">
    <location>
        <begin position="6"/>
        <end position="36"/>
    </location>
</feature>
<keyword evidence="1" id="KW-1133">Transmembrane helix</keyword>
<reference evidence="2" key="1">
    <citation type="submission" date="2019-12" db="EMBL/GenBank/DDBJ databases">
        <title>An insight into the sialome of adult female Ixodes ricinus ticks feeding for 6 days.</title>
        <authorList>
            <person name="Perner J."/>
            <person name="Ribeiro J.M.C."/>
        </authorList>
    </citation>
    <scope>NUCLEOTIDE SEQUENCE</scope>
    <source>
        <strain evidence="2">Semi-engorged</strain>
        <tissue evidence="2">Salivary glands</tissue>
    </source>
</reference>
<protein>
    <submittedName>
        <fullName evidence="2">Putative secreted protein</fullName>
    </submittedName>
</protein>
<dbReference type="AlphaFoldDB" id="A0A6B0TS34"/>
<sequence length="70" mass="8269">MVSCTLLLLSFSISISLFFFFFYLDVIAIAVIAHVVEEGNDEPWRVSDRKNKKCRAYSFHRSPWFHPRKT</sequence>
<keyword evidence="1" id="KW-0812">Transmembrane</keyword>
<evidence type="ECO:0000313" key="2">
    <source>
        <dbReference type="EMBL" id="MXU82692.1"/>
    </source>
</evidence>
<organism evidence="2">
    <name type="scientific">Ixodes ricinus</name>
    <name type="common">Common tick</name>
    <name type="synonym">Acarus ricinus</name>
    <dbReference type="NCBI Taxonomy" id="34613"/>
    <lineage>
        <taxon>Eukaryota</taxon>
        <taxon>Metazoa</taxon>
        <taxon>Ecdysozoa</taxon>
        <taxon>Arthropoda</taxon>
        <taxon>Chelicerata</taxon>
        <taxon>Arachnida</taxon>
        <taxon>Acari</taxon>
        <taxon>Parasitiformes</taxon>
        <taxon>Ixodida</taxon>
        <taxon>Ixodoidea</taxon>
        <taxon>Ixodidae</taxon>
        <taxon>Ixodinae</taxon>
        <taxon>Ixodes</taxon>
    </lineage>
</organism>
<name>A0A6B0TS34_IXORI</name>
<dbReference type="EMBL" id="GIFC01000609">
    <property type="protein sequence ID" value="MXU82692.1"/>
    <property type="molecule type" value="Transcribed_RNA"/>
</dbReference>